<protein>
    <submittedName>
        <fullName evidence="1">Uncharacterized protein</fullName>
    </submittedName>
</protein>
<keyword evidence="2" id="KW-1185">Reference proteome</keyword>
<proteinExistence type="predicted"/>
<reference evidence="1 2" key="1">
    <citation type="submission" date="2018-05" db="EMBL/GenBank/DDBJ databases">
        <title>Genetic diversity of glacier-inhabiting Cryobacterium bacteria in China and description of Cryobacterium mengkeensis sp. nov. and Arthrobacter glacialis sp. nov.</title>
        <authorList>
            <person name="Liu Q."/>
            <person name="Xin Y.-H."/>
        </authorList>
    </citation>
    <scope>NUCLEOTIDE SEQUENCE [LARGE SCALE GENOMIC DNA]</scope>
    <source>
        <strain evidence="1 2">LI2</strain>
    </source>
</reference>
<dbReference type="EMBL" id="QJVD01000018">
    <property type="protein sequence ID" value="PYI66084.1"/>
    <property type="molecule type" value="Genomic_DNA"/>
</dbReference>
<dbReference type="RefSeq" id="WP_110501991.1">
    <property type="nucleotide sequence ID" value="NZ_QJVD01000018.1"/>
</dbReference>
<comment type="caution">
    <text evidence="1">The sequence shown here is derived from an EMBL/GenBank/DDBJ whole genome shotgun (WGS) entry which is preliminary data.</text>
</comment>
<dbReference type="AlphaFoldDB" id="A0A2V5L730"/>
<evidence type="ECO:0000313" key="2">
    <source>
        <dbReference type="Proteomes" id="UP000247832"/>
    </source>
</evidence>
<sequence>MDSPGATGAVGPDPKMVSALLAGWSGSGRLEGRTAAPTLLPELRSNHSGVATPLTRLHVQWTIIRIYV</sequence>
<dbReference type="Proteomes" id="UP000247832">
    <property type="component" value="Unassembled WGS sequence"/>
</dbReference>
<accession>A0A2V5L730</accession>
<organism evidence="1 2">
    <name type="scientific">Arthrobacter livingstonensis</name>
    <dbReference type="NCBI Taxonomy" id="670078"/>
    <lineage>
        <taxon>Bacteria</taxon>
        <taxon>Bacillati</taxon>
        <taxon>Actinomycetota</taxon>
        <taxon>Actinomycetes</taxon>
        <taxon>Micrococcales</taxon>
        <taxon>Micrococcaceae</taxon>
        <taxon>Arthrobacter</taxon>
    </lineage>
</organism>
<name>A0A2V5L730_9MICC</name>
<evidence type="ECO:0000313" key="1">
    <source>
        <dbReference type="EMBL" id="PYI66084.1"/>
    </source>
</evidence>
<gene>
    <name evidence="1" type="ORF">CVV68_15990</name>
</gene>